<dbReference type="Proteomes" id="UP001208186">
    <property type="component" value="Unassembled WGS sequence"/>
</dbReference>
<keyword evidence="4" id="KW-1185">Reference proteome</keyword>
<dbReference type="PANTHER" id="PTHR22916">
    <property type="entry name" value="GLYCOSYLTRANSFERASE"/>
    <property type="match status" value="1"/>
</dbReference>
<dbReference type="GO" id="GO:0016758">
    <property type="term" value="F:hexosyltransferase activity"/>
    <property type="evidence" value="ECO:0007669"/>
    <property type="project" value="UniProtKB-ARBA"/>
</dbReference>
<feature type="domain" description="Glycosyltransferase 2-like" evidence="1">
    <location>
        <begin position="11"/>
        <end position="170"/>
    </location>
</feature>
<comment type="caution">
    <text evidence="3">The sequence shown here is derived from an EMBL/GenBank/DDBJ whole genome shotgun (WGS) entry which is preliminary data.</text>
</comment>
<protein>
    <submittedName>
        <fullName evidence="3">Glycosyltransferase family 2 protein</fullName>
    </submittedName>
</protein>
<sequence length="325" mass="36481">MTKDRSKTLVSVVIPTYERPEYLRGAIQTALGQTYDNIEVIVVDDGSSEFYADEIVAEFPESVTCIRHDENKGLSAARNTGIRNANGEYVAFLDDDDRWHWTKIARQVSTLDENKNAGLATCLVVALTPDNEVVHCETDAPSGDCSESMLIGNQIGTPSRVLVRRECFDDIGTFDESLPTKQDWDFYLRLCQEWDIAAVENYLCFRTVHESMSSSTHSLERDKKKILQKHESLIRNAGVWEQAQASVNEEIGRSYLGDGSLKQAREYLRTSLSDITVRRMILLSLSYTHPAIISSTIGLERTIARYRSNCSEISITSADIPGLQP</sequence>
<evidence type="ECO:0000313" key="3">
    <source>
        <dbReference type="EMBL" id="MCU4728528.1"/>
    </source>
</evidence>
<evidence type="ECO:0000313" key="5">
    <source>
        <dbReference type="Proteomes" id="UP001209746"/>
    </source>
</evidence>
<organism evidence="3 5">
    <name type="scientific">Halapricum hydrolyticum</name>
    <dbReference type="NCBI Taxonomy" id="2979991"/>
    <lineage>
        <taxon>Archaea</taxon>
        <taxon>Methanobacteriati</taxon>
        <taxon>Methanobacteriota</taxon>
        <taxon>Stenosarchaea group</taxon>
        <taxon>Halobacteria</taxon>
        <taxon>Halobacteriales</taxon>
        <taxon>Haloarculaceae</taxon>
        <taxon>Halapricum</taxon>
    </lineage>
</organism>
<dbReference type="Pfam" id="PF00535">
    <property type="entry name" value="Glycos_transf_2"/>
    <property type="match status" value="1"/>
</dbReference>
<dbReference type="Proteomes" id="UP001209746">
    <property type="component" value="Unassembled WGS sequence"/>
</dbReference>
<accession>A0AAE3IFS9</accession>
<proteinExistence type="predicted"/>
<dbReference type="CDD" id="cd00761">
    <property type="entry name" value="Glyco_tranf_GTA_type"/>
    <property type="match status" value="1"/>
</dbReference>
<dbReference type="Gene3D" id="3.90.550.10">
    <property type="entry name" value="Spore Coat Polysaccharide Biosynthesis Protein SpsA, Chain A"/>
    <property type="match status" value="1"/>
</dbReference>
<dbReference type="InterPro" id="IPR029044">
    <property type="entry name" value="Nucleotide-diphossugar_trans"/>
</dbReference>
<reference evidence="3" key="1">
    <citation type="submission" date="2023-02" db="EMBL/GenBank/DDBJ databases">
        <title>Enrichment on poylsaccharides allowed isolation of novel metabolic and taxonomic groups of Haloarchaea.</title>
        <authorList>
            <person name="Sorokin D.Y."/>
            <person name="Elcheninov A.G."/>
            <person name="Khizhniak T.V."/>
            <person name="Kolganova T.V."/>
            <person name="Kublanov I.V."/>
        </authorList>
    </citation>
    <scope>NUCLEOTIDE SEQUENCE</scope>
    <source>
        <strain evidence="2 4">HArc-curdl5-1</strain>
        <strain evidence="3">HArc-curdl7</strain>
    </source>
</reference>
<dbReference type="InterPro" id="IPR001173">
    <property type="entry name" value="Glyco_trans_2-like"/>
</dbReference>
<dbReference type="EMBL" id="JAOPKD010000030">
    <property type="protein sequence ID" value="MCU4728528.1"/>
    <property type="molecule type" value="Genomic_DNA"/>
</dbReference>
<dbReference type="SUPFAM" id="SSF53448">
    <property type="entry name" value="Nucleotide-diphospho-sugar transferases"/>
    <property type="match status" value="1"/>
</dbReference>
<dbReference type="AlphaFoldDB" id="A0AAE3IFS9"/>
<evidence type="ECO:0000313" key="2">
    <source>
        <dbReference type="EMBL" id="MCU4719623.1"/>
    </source>
</evidence>
<evidence type="ECO:0000313" key="4">
    <source>
        <dbReference type="Proteomes" id="UP001208186"/>
    </source>
</evidence>
<gene>
    <name evidence="3" type="ORF">OB914_16380</name>
    <name evidence="2" type="ORF">OB916_16390</name>
</gene>
<dbReference type="RefSeq" id="WP_315910369.1">
    <property type="nucleotide sequence ID" value="NZ_JAOPKC010000035.1"/>
</dbReference>
<dbReference type="EMBL" id="JAOPKC010000035">
    <property type="protein sequence ID" value="MCU4719623.1"/>
    <property type="molecule type" value="Genomic_DNA"/>
</dbReference>
<name>A0AAE3IFS9_9EURY</name>
<evidence type="ECO:0000259" key="1">
    <source>
        <dbReference type="Pfam" id="PF00535"/>
    </source>
</evidence>
<dbReference type="PANTHER" id="PTHR22916:SF3">
    <property type="entry name" value="UDP-GLCNAC:BETAGAL BETA-1,3-N-ACETYLGLUCOSAMINYLTRANSFERASE-LIKE PROTEIN 1"/>
    <property type="match status" value="1"/>
</dbReference>